<dbReference type="AlphaFoldDB" id="A0A8J3KQE0"/>
<organism evidence="2 3">
    <name type="scientific">Catellatospora citrea</name>
    <dbReference type="NCBI Taxonomy" id="53366"/>
    <lineage>
        <taxon>Bacteria</taxon>
        <taxon>Bacillati</taxon>
        <taxon>Actinomycetota</taxon>
        <taxon>Actinomycetes</taxon>
        <taxon>Micromonosporales</taxon>
        <taxon>Micromonosporaceae</taxon>
        <taxon>Catellatospora</taxon>
    </lineage>
</organism>
<dbReference type="Proteomes" id="UP000659904">
    <property type="component" value="Unassembled WGS sequence"/>
</dbReference>
<dbReference type="EMBL" id="BONH01000025">
    <property type="protein sequence ID" value="GIG00115.1"/>
    <property type="molecule type" value="Genomic_DNA"/>
</dbReference>
<keyword evidence="3" id="KW-1185">Reference proteome</keyword>
<sequence length="59" mass="6246">MSETGKPVPVRVRSFTYLAESRPVVPEAPGTADQAGTTRHESPSPTIPAVASDHDLYPA</sequence>
<accession>A0A8J3KQE0</accession>
<comment type="caution">
    <text evidence="2">The sequence shown here is derived from an EMBL/GenBank/DDBJ whole genome shotgun (WGS) entry which is preliminary data.</text>
</comment>
<name>A0A8J3KQE0_9ACTN</name>
<evidence type="ECO:0000313" key="3">
    <source>
        <dbReference type="Proteomes" id="UP000659904"/>
    </source>
</evidence>
<evidence type="ECO:0000313" key="2">
    <source>
        <dbReference type="EMBL" id="GIG00115.1"/>
    </source>
</evidence>
<reference evidence="2 3" key="1">
    <citation type="submission" date="2021-01" db="EMBL/GenBank/DDBJ databases">
        <title>Whole genome shotgun sequence of Catellatospora citrea NBRC 14495.</title>
        <authorList>
            <person name="Komaki H."/>
            <person name="Tamura T."/>
        </authorList>
    </citation>
    <scope>NUCLEOTIDE SEQUENCE [LARGE SCALE GENOMIC DNA]</scope>
    <source>
        <strain evidence="2 3">NBRC 14495</strain>
    </source>
</reference>
<gene>
    <name evidence="2" type="ORF">Cci01nite_52080</name>
</gene>
<protein>
    <submittedName>
        <fullName evidence="2">Uncharacterized protein</fullName>
    </submittedName>
</protein>
<evidence type="ECO:0000256" key="1">
    <source>
        <dbReference type="SAM" id="MobiDB-lite"/>
    </source>
</evidence>
<proteinExistence type="predicted"/>
<feature type="region of interest" description="Disordered" evidence="1">
    <location>
        <begin position="21"/>
        <end position="59"/>
    </location>
</feature>